<reference evidence="2 3" key="1">
    <citation type="submission" date="2020-08" db="EMBL/GenBank/DDBJ databases">
        <authorList>
            <person name="Liu G."/>
            <person name="Sun C."/>
        </authorList>
    </citation>
    <scope>NUCLEOTIDE SEQUENCE [LARGE SCALE GENOMIC DNA]</scope>
    <source>
        <strain evidence="2 3">OT19</strain>
    </source>
</reference>
<evidence type="ECO:0000256" key="1">
    <source>
        <dbReference type="SAM" id="Phobius"/>
    </source>
</evidence>
<sequence length="319" mass="35801">MNSLDDDLALGEGQQNPLARLERIYLAGLRIATLGIATILLGYALWLGVSGLWGISKDADSVEVAEVSVSPDEIAALPVEAAEGETEQDAAADDLEAVRRYYGSFLDKYYALYQTRFERFRQADDEVLAKADFDDMFLQTDLRIEQIDGGDLSLGTDRTRLEGLFAAMQAAAQLEVTQKRLAAYKAATKKRVETEVTKYRTERYCDYYGYYMDECISYDTRTVPYTATEVSMELPDGVFGYQDLFGTYQDNYIRTLVERTEQAEQKAGNERSDILMDNEEGSQALGLAIKIAGGFLAIMFFFLLIAIERHQRAAAERRA</sequence>
<protein>
    <submittedName>
        <fullName evidence="2">Uncharacterized protein</fullName>
    </submittedName>
</protein>
<evidence type="ECO:0000313" key="2">
    <source>
        <dbReference type="EMBL" id="QNE06106.1"/>
    </source>
</evidence>
<accession>A0A7G6VWJ1</accession>
<dbReference type="Proteomes" id="UP000515297">
    <property type="component" value="Chromosome"/>
</dbReference>
<evidence type="ECO:0000313" key="3">
    <source>
        <dbReference type="Proteomes" id="UP000515297"/>
    </source>
</evidence>
<dbReference type="RefSeq" id="WP_185885131.1">
    <property type="nucleotide sequence ID" value="NZ_CP060052.1"/>
</dbReference>
<dbReference type="EMBL" id="CP060052">
    <property type="protein sequence ID" value="QNE06106.1"/>
    <property type="molecule type" value="Genomic_DNA"/>
</dbReference>
<keyword evidence="1" id="KW-0812">Transmembrane</keyword>
<keyword evidence="1" id="KW-1133">Transmembrane helix</keyword>
<organism evidence="2 3">
    <name type="scientific">Croceicoccus marinus</name>
    <dbReference type="NCBI Taxonomy" id="450378"/>
    <lineage>
        <taxon>Bacteria</taxon>
        <taxon>Pseudomonadati</taxon>
        <taxon>Pseudomonadota</taxon>
        <taxon>Alphaproteobacteria</taxon>
        <taxon>Sphingomonadales</taxon>
        <taxon>Erythrobacteraceae</taxon>
        <taxon>Croceicoccus</taxon>
    </lineage>
</organism>
<name>A0A7G6VWJ1_9SPHN</name>
<feature type="transmembrane region" description="Helical" evidence="1">
    <location>
        <begin position="24"/>
        <end position="46"/>
    </location>
</feature>
<dbReference type="AlphaFoldDB" id="A0A7G6VWJ1"/>
<proteinExistence type="predicted"/>
<feature type="transmembrane region" description="Helical" evidence="1">
    <location>
        <begin position="284"/>
        <end position="307"/>
    </location>
</feature>
<keyword evidence="1" id="KW-0472">Membrane</keyword>
<gene>
    <name evidence="2" type="ORF">H4O24_05585</name>
</gene>